<keyword evidence="3 5" id="KW-0863">Zinc-finger</keyword>
<evidence type="ECO:0000259" key="8">
    <source>
        <dbReference type="PROSITE" id="PS50119"/>
    </source>
</evidence>
<proteinExistence type="inferred from homology"/>
<accession>A0AA35JXI4</accession>
<dbReference type="PROSITE" id="PS50119">
    <property type="entry name" value="ZF_BBOX"/>
    <property type="match status" value="1"/>
</dbReference>
<dbReference type="Gene3D" id="3.30.40.10">
    <property type="entry name" value="Zinc/RING finger domain, C3HC4 (zinc finger)"/>
    <property type="match status" value="1"/>
</dbReference>
<dbReference type="AlphaFoldDB" id="A0AA35JXI4"/>
<dbReference type="EMBL" id="OX395127">
    <property type="protein sequence ID" value="CAI5767987.1"/>
    <property type="molecule type" value="Genomic_DNA"/>
</dbReference>
<evidence type="ECO:0000313" key="9">
    <source>
        <dbReference type="EMBL" id="CAI5767987.1"/>
    </source>
</evidence>
<dbReference type="InterPro" id="IPR050143">
    <property type="entry name" value="TRIM/RBCC"/>
</dbReference>
<evidence type="ECO:0000313" key="10">
    <source>
        <dbReference type="Proteomes" id="UP001178461"/>
    </source>
</evidence>
<evidence type="ECO:0000256" key="5">
    <source>
        <dbReference type="PROSITE-ProRule" id="PRU00024"/>
    </source>
</evidence>
<dbReference type="PROSITE" id="PS00518">
    <property type="entry name" value="ZF_RING_1"/>
    <property type="match status" value="1"/>
</dbReference>
<dbReference type="GO" id="GO:0008270">
    <property type="term" value="F:zinc ion binding"/>
    <property type="evidence" value="ECO:0007669"/>
    <property type="project" value="UniProtKB-KW"/>
</dbReference>
<evidence type="ECO:0000256" key="3">
    <source>
        <dbReference type="ARBA" id="ARBA00022771"/>
    </source>
</evidence>
<dbReference type="InterPro" id="IPR018957">
    <property type="entry name" value="Znf_C3HC4_RING-type"/>
</dbReference>
<dbReference type="SUPFAM" id="SSF57850">
    <property type="entry name" value="RING/U-box"/>
    <property type="match status" value="1"/>
</dbReference>
<keyword evidence="2" id="KW-0479">Metal-binding</keyword>
<feature type="compositionally biased region" description="Acidic residues" evidence="6">
    <location>
        <begin position="257"/>
        <end position="275"/>
    </location>
</feature>
<evidence type="ECO:0000256" key="2">
    <source>
        <dbReference type="ARBA" id="ARBA00022723"/>
    </source>
</evidence>
<dbReference type="SMART" id="SM00184">
    <property type="entry name" value="RING"/>
    <property type="match status" value="1"/>
</dbReference>
<name>A0AA35JXI4_9SAUR</name>
<reference evidence="9" key="1">
    <citation type="submission" date="2022-12" db="EMBL/GenBank/DDBJ databases">
        <authorList>
            <person name="Alioto T."/>
            <person name="Alioto T."/>
            <person name="Gomez Garrido J."/>
        </authorList>
    </citation>
    <scope>NUCLEOTIDE SEQUENCE</scope>
</reference>
<dbReference type="SUPFAM" id="SSF57845">
    <property type="entry name" value="B-box zinc-binding domain"/>
    <property type="match status" value="1"/>
</dbReference>
<dbReference type="InterPro" id="IPR013083">
    <property type="entry name" value="Znf_RING/FYVE/PHD"/>
</dbReference>
<dbReference type="Pfam" id="PF00097">
    <property type="entry name" value="zf-C3HC4"/>
    <property type="match status" value="1"/>
</dbReference>
<dbReference type="InterPro" id="IPR017907">
    <property type="entry name" value="Znf_RING_CS"/>
</dbReference>
<dbReference type="SMART" id="SM00336">
    <property type="entry name" value="BBOX"/>
    <property type="match status" value="1"/>
</dbReference>
<feature type="domain" description="RING-type" evidence="7">
    <location>
        <begin position="11"/>
        <end position="52"/>
    </location>
</feature>
<dbReference type="Pfam" id="PF00643">
    <property type="entry name" value="zf-B_box"/>
    <property type="match status" value="1"/>
</dbReference>
<gene>
    <name evidence="9" type="ORF">PODLI_1B042968</name>
</gene>
<dbReference type="CDD" id="cd19800">
    <property type="entry name" value="Bbox2_xNF7-like"/>
    <property type="match status" value="1"/>
</dbReference>
<keyword evidence="10" id="KW-1185">Reference proteome</keyword>
<keyword evidence="4" id="KW-0862">Zinc</keyword>
<feature type="region of interest" description="Disordered" evidence="6">
    <location>
        <begin position="253"/>
        <end position="282"/>
    </location>
</feature>
<dbReference type="PROSITE" id="PS50089">
    <property type="entry name" value="ZF_RING_2"/>
    <property type="match status" value="1"/>
</dbReference>
<evidence type="ECO:0000256" key="1">
    <source>
        <dbReference type="ARBA" id="ARBA00008518"/>
    </source>
</evidence>
<feature type="domain" description="B box-type" evidence="8">
    <location>
        <begin position="81"/>
        <end position="122"/>
    </location>
</feature>
<dbReference type="Proteomes" id="UP001178461">
    <property type="component" value="Chromosome 2"/>
</dbReference>
<protein>
    <submittedName>
        <fullName evidence="9">Nuclear factor 7, brain-like</fullName>
    </submittedName>
</protein>
<dbReference type="InterPro" id="IPR000315">
    <property type="entry name" value="Znf_B-box"/>
</dbReference>
<evidence type="ECO:0000256" key="6">
    <source>
        <dbReference type="SAM" id="MobiDB-lite"/>
    </source>
</evidence>
<organism evidence="9 10">
    <name type="scientific">Podarcis lilfordi</name>
    <name type="common">Lilford's wall lizard</name>
    <dbReference type="NCBI Taxonomy" id="74358"/>
    <lineage>
        <taxon>Eukaryota</taxon>
        <taxon>Metazoa</taxon>
        <taxon>Chordata</taxon>
        <taxon>Craniata</taxon>
        <taxon>Vertebrata</taxon>
        <taxon>Euteleostomi</taxon>
        <taxon>Lepidosauria</taxon>
        <taxon>Squamata</taxon>
        <taxon>Bifurcata</taxon>
        <taxon>Unidentata</taxon>
        <taxon>Episquamata</taxon>
        <taxon>Laterata</taxon>
        <taxon>Lacertibaenia</taxon>
        <taxon>Lacertidae</taxon>
        <taxon>Podarcis</taxon>
    </lineage>
</organism>
<comment type="similarity">
    <text evidence="1">Belongs to the TRIM/RBCC family.</text>
</comment>
<dbReference type="InterPro" id="IPR001841">
    <property type="entry name" value="Znf_RING"/>
</dbReference>
<dbReference type="Gene3D" id="3.30.160.60">
    <property type="entry name" value="Classic Zinc Finger"/>
    <property type="match status" value="1"/>
</dbReference>
<dbReference type="PANTHER" id="PTHR24103">
    <property type="entry name" value="E3 UBIQUITIN-PROTEIN LIGASE TRIM"/>
    <property type="match status" value="1"/>
</dbReference>
<evidence type="ECO:0000259" key="7">
    <source>
        <dbReference type="PROSITE" id="PS50089"/>
    </source>
</evidence>
<sequence length="587" mass="65927">MASNLAEDLLCPICLSALQEPHLLGCGHSFCPLCIKSCVPVGQGAGSCPECRRPFELQELASNVAQKVQRLELDGEPLPAAARDFCEEHEEPLELFCQQHRVPICVICRDLPRHRGHEFLPIENAVEDAQWELETFLRKLENFLKTTGDAESLQLQEMSEMENCTKDTLSHISREFEALHQILHEKEERFKNRVQKISKRNLKDMQNAVIHLKDEASSYTKMIARIKAALETTDHVAFLKGFKQLMYETAVGKDEGDSGEEEAGLEEECDSDECENSGTEDNSGFSGGIAMSAAVALEKFEASLHFDMCSDIIILSPPTPSLFPIPLNSTSGTTTVLMEEPSGVSSAMKQKLLHDPFQMEPCLLGQTRFPLILLYWPRELAYSFRWYLGMRTKIVLWCRGSKRIKFLTRGTTWATDFGQTHAGSFQNTVQLSRPLSISEKRQKVGSSNPCDGGSLYLYHRGENCLNRTSKSVQKGETITVKFANDSVPSEPYFDTCIWNNTDSRWYILCQFSDGVCKPYHKDFKENVSVTAGTFHIYNVSKDAGRIYKLLTISGKCVAWINVTVSGGVSWTYSHIVITVLAILLLLF</sequence>
<evidence type="ECO:0000256" key="4">
    <source>
        <dbReference type="ARBA" id="ARBA00022833"/>
    </source>
</evidence>